<comment type="caution">
    <text evidence="1">The sequence shown here is derived from an EMBL/GenBank/DDBJ whole genome shotgun (WGS) entry which is preliminary data.</text>
</comment>
<organism evidence="1 2">
    <name type="scientific">Mycena maculata</name>
    <dbReference type="NCBI Taxonomy" id="230809"/>
    <lineage>
        <taxon>Eukaryota</taxon>
        <taxon>Fungi</taxon>
        <taxon>Dikarya</taxon>
        <taxon>Basidiomycota</taxon>
        <taxon>Agaricomycotina</taxon>
        <taxon>Agaricomycetes</taxon>
        <taxon>Agaricomycetidae</taxon>
        <taxon>Agaricales</taxon>
        <taxon>Marasmiineae</taxon>
        <taxon>Mycenaceae</taxon>
        <taxon>Mycena</taxon>
    </lineage>
</organism>
<reference evidence="1" key="1">
    <citation type="submission" date="2023-03" db="EMBL/GenBank/DDBJ databases">
        <title>Massive genome expansion in bonnet fungi (Mycena s.s.) driven by repeated elements and novel gene families across ecological guilds.</title>
        <authorList>
            <consortium name="Lawrence Berkeley National Laboratory"/>
            <person name="Harder C.B."/>
            <person name="Miyauchi S."/>
            <person name="Viragh M."/>
            <person name="Kuo A."/>
            <person name="Thoen E."/>
            <person name="Andreopoulos B."/>
            <person name="Lu D."/>
            <person name="Skrede I."/>
            <person name="Drula E."/>
            <person name="Henrissat B."/>
            <person name="Morin E."/>
            <person name="Kohler A."/>
            <person name="Barry K."/>
            <person name="LaButti K."/>
            <person name="Morin E."/>
            <person name="Salamov A."/>
            <person name="Lipzen A."/>
            <person name="Mereny Z."/>
            <person name="Hegedus B."/>
            <person name="Baldrian P."/>
            <person name="Stursova M."/>
            <person name="Weitz H."/>
            <person name="Taylor A."/>
            <person name="Grigoriev I.V."/>
            <person name="Nagy L.G."/>
            <person name="Martin F."/>
            <person name="Kauserud H."/>
        </authorList>
    </citation>
    <scope>NUCLEOTIDE SEQUENCE</scope>
    <source>
        <strain evidence="1">CBHHK188m</strain>
    </source>
</reference>
<keyword evidence="2" id="KW-1185">Reference proteome</keyword>
<dbReference type="Proteomes" id="UP001215280">
    <property type="component" value="Unassembled WGS sequence"/>
</dbReference>
<gene>
    <name evidence="1" type="ORF">DFH07DRAFT_1011695</name>
</gene>
<dbReference type="EMBL" id="JARJLG010000304">
    <property type="protein sequence ID" value="KAJ7718570.1"/>
    <property type="molecule type" value="Genomic_DNA"/>
</dbReference>
<protein>
    <recommendedName>
        <fullName evidence="3">Major capsid protein</fullName>
    </recommendedName>
</protein>
<name>A0AAD7MI41_9AGAR</name>
<sequence>MAAATPDLLQDLQILKDANDAAPTLLGKFEALPVGQPQPEVDLAISFSNISAKDIQALGPFNEWSIPPGCFLGTQPHYATNIMHDILQSQPEAILRQAIRDSLQKEKDHSLTYNKSEMTRRTAVDTILSAAVSLAETQWDFAVLNAEEHNFSTVPNKGVTFYKPDTNKTYLLSGPIDYIVTGLNSKVIAQNLANVRQPTVALTLAQVKTAIQGTNNTVCPIEAKADITGTMKAATFRQVVGESLVVGQARYGDLGTPLPFILSDGVNWRFGIRSKDRIFSTTLVWGDNDKDILRALVIWSCSQGQKIWDVMVDSLHISEAIYTNQQVGVE</sequence>
<evidence type="ECO:0000313" key="2">
    <source>
        <dbReference type="Proteomes" id="UP001215280"/>
    </source>
</evidence>
<accession>A0AAD7MI41</accession>
<proteinExistence type="predicted"/>
<evidence type="ECO:0000313" key="1">
    <source>
        <dbReference type="EMBL" id="KAJ7718570.1"/>
    </source>
</evidence>
<evidence type="ECO:0008006" key="3">
    <source>
        <dbReference type="Google" id="ProtNLM"/>
    </source>
</evidence>
<dbReference type="AlphaFoldDB" id="A0AAD7MI41"/>